<dbReference type="EMBL" id="JAFNEN010000300">
    <property type="protein sequence ID" value="KAG8186478.1"/>
    <property type="molecule type" value="Genomic_DNA"/>
</dbReference>
<keyword evidence="20" id="KW-0175">Coiled coil</keyword>
<feature type="transmembrane region" description="Helical" evidence="22">
    <location>
        <begin position="1185"/>
        <end position="1203"/>
    </location>
</feature>
<feature type="transmembrane region" description="Helical" evidence="22">
    <location>
        <begin position="1892"/>
        <end position="1913"/>
    </location>
</feature>
<feature type="transmembrane region" description="Helical" evidence="22">
    <location>
        <begin position="59"/>
        <end position="77"/>
    </location>
</feature>
<evidence type="ECO:0000256" key="22">
    <source>
        <dbReference type="SAM" id="Phobius"/>
    </source>
</evidence>
<feature type="transmembrane region" description="Helical" evidence="22">
    <location>
        <begin position="209"/>
        <end position="230"/>
    </location>
</feature>
<dbReference type="Gene3D" id="1.10.238.10">
    <property type="entry name" value="EF-hand"/>
    <property type="match status" value="1"/>
</dbReference>
<feature type="transmembrane region" description="Helical" evidence="22">
    <location>
        <begin position="242"/>
        <end position="264"/>
    </location>
</feature>
<keyword evidence="12" id="KW-0406">Ion transport</keyword>
<dbReference type="InterPro" id="IPR002077">
    <property type="entry name" value="VDCCAlpha1"/>
</dbReference>
<dbReference type="InterPro" id="IPR002048">
    <property type="entry name" value="EF_hand_dom"/>
</dbReference>
<dbReference type="SMART" id="SM01062">
    <property type="entry name" value="Ca_chan_IQ"/>
    <property type="match status" value="1"/>
</dbReference>
<keyword evidence="14 18" id="KW-0325">Glycoprotein</keyword>
<keyword evidence="25" id="KW-1185">Reference proteome</keyword>
<dbReference type="GO" id="GO:0009582">
    <property type="term" value="P:detection of abiotic stimulus"/>
    <property type="evidence" value="ECO:0007669"/>
    <property type="project" value="UniProtKB-ARBA"/>
</dbReference>
<evidence type="ECO:0000313" key="24">
    <source>
        <dbReference type="EMBL" id="KAG8186478.1"/>
    </source>
</evidence>
<evidence type="ECO:0000256" key="10">
    <source>
        <dbReference type="ARBA" id="ARBA00022882"/>
    </source>
</evidence>
<evidence type="ECO:0000256" key="16">
    <source>
        <dbReference type="ARBA" id="ARBA00069462"/>
    </source>
</evidence>
<feature type="transmembrane region" description="Helical" evidence="22">
    <location>
        <begin position="1744"/>
        <end position="1770"/>
    </location>
</feature>
<evidence type="ECO:0000256" key="1">
    <source>
        <dbReference type="ARBA" id="ARBA00004141"/>
    </source>
</evidence>
<evidence type="ECO:0000256" key="5">
    <source>
        <dbReference type="ARBA" id="ARBA00022673"/>
    </source>
</evidence>
<keyword evidence="9 17" id="KW-0106">Calcium</keyword>
<dbReference type="Proteomes" id="UP000827092">
    <property type="component" value="Unassembled WGS sequence"/>
</dbReference>
<feature type="transmembrane region" description="Helical" evidence="22">
    <location>
        <begin position="1990"/>
        <end position="2013"/>
    </location>
</feature>
<feature type="region of interest" description="Disordered" evidence="21">
    <location>
        <begin position="1420"/>
        <end position="1469"/>
    </location>
</feature>
<feature type="transmembrane region" description="Helical" evidence="22">
    <location>
        <begin position="120"/>
        <end position="142"/>
    </location>
</feature>
<evidence type="ECO:0000256" key="17">
    <source>
        <dbReference type="PIRSR" id="PIRSR602077-1"/>
    </source>
</evidence>
<feature type="transmembrane region" description="Helical" evidence="22">
    <location>
        <begin position="30"/>
        <end position="50"/>
    </location>
</feature>
<dbReference type="InterPro" id="IPR005821">
    <property type="entry name" value="Ion_trans_dom"/>
</dbReference>
<evidence type="ECO:0000259" key="23">
    <source>
        <dbReference type="PROSITE" id="PS50222"/>
    </source>
</evidence>
<feature type="region of interest" description="Disordered" evidence="21">
    <location>
        <begin position="2464"/>
        <end position="2612"/>
    </location>
</feature>
<keyword evidence="4 19" id="KW-0109">Calcium transport</keyword>
<comment type="caution">
    <text evidence="24">The sequence shown here is derived from an EMBL/GenBank/DDBJ whole genome shotgun (WGS) entry which is preliminary data.</text>
</comment>
<feature type="transmembrane region" description="Helical" evidence="22">
    <location>
        <begin position="1155"/>
        <end position="1173"/>
    </location>
</feature>
<evidence type="ECO:0000256" key="12">
    <source>
        <dbReference type="ARBA" id="ARBA00023065"/>
    </source>
</evidence>
<keyword evidence="10 19" id="KW-0851">Voltage-gated channel</keyword>
<evidence type="ECO:0000256" key="15">
    <source>
        <dbReference type="ARBA" id="ARBA00023303"/>
    </source>
</evidence>
<dbReference type="PANTHER" id="PTHR45628:SF7">
    <property type="entry name" value="VOLTAGE-DEPENDENT CALCIUM CHANNEL TYPE A SUBUNIT ALPHA-1"/>
    <property type="match status" value="1"/>
</dbReference>
<evidence type="ECO:0000256" key="6">
    <source>
        <dbReference type="ARBA" id="ARBA00022692"/>
    </source>
</evidence>
<dbReference type="FunFam" id="1.10.287.70:FF:000059">
    <property type="entry name" value="Voltage-dependent N-type calcium channel subunit alpha"/>
    <property type="match status" value="1"/>
</dbReference>
<keyword evidence="3" id="KW-0597">Phosphoprotein</keyword>
<dbReference type="Pfam" id="PF00520">
    <property type="entry name" value="Ion_trans"/>
    <property type="match status" value="5"/>
</dbReference>
<dbReference type="GO" id="GO:0005891">
    <property type="term" value="C:voltage-gated calcium channel complex"/>
    <property type="evidence" value="ECO:0007669"/>
    <property type="project" value="InterPro"/>
</dbReference>
<keyword evidence="15" id="KW-0407">Ion channel</keyword>
<gene>
    <name evidence="24" type="ORF">JTE90_009235</name>
</gene>
<feature type="compositionally biased region" description="Basic and acidic residues" evidence="21">
    <location>
        <begin position="2313"/>
        <end position="2325"/>
    </location>
</feature>
<feature type="compositionally biased region" description="Basic residues" evidence="21">
    <location>
        <begin position="2409"/>
        <end position="2425"/>
    </location>
</feature>
<evidence type="ECO:0000256" key="19">
    <source>
        <dbReference type="RuleBase" id="RU003808"/>
    </source>
</evidence>
<feature type="region of interest" description="Disordered" evidence="21">
    <location>
        <begin position="2267"/>
        <end position="2346"/>
    </location>
</feature>
<dbReference type="GO" id="GO:0016322">
    <property type="term" value="P:neuron remodeling"/>
    <property type="evidence" value="ECO:0007669"/>
    <property type="project" value="UniProtKB-ARBA"/>
</dbReference>
<evidence type="ECO:0000256" key="2">
    <source>
        <dbReference type="ARBA" id="ARBA00022448"/>
    </source>
</evidence>
<comment type="subcellular location">
    <subcellularLocation>
        <location evidence="1 19">Membrane</location>
        <topology evidence="1 19">Multi-pass membrane protein</topology>
    </subcellularLocation>
</comment>
<feature type="compositionally biased region" description="Polar residues" evidence="21">
    <location>
        <begin position="2532"/>
        <end position="2541"/>
    </location>
</feature>
<evidence type="ECO:0000256" key="11">
    <source>
        <dbReference type="ARBA" id="ARBA00022989"/>
    </source>
</evidence>
<dbReference type="PROSITE" id="PS50222">
    <property type="entry name" value="EF_HAND_2"/>
    <property type="match status" value="1"/>
</dbReference>
<feature type="compositionally biased region" description="Polar residues" evidence="21">
    <location>
        <begin position="2496"/>
        <end position="2508"/>
    </location>
</feature>
<dbReference type="GO" id="GO:0016323">
    <property type="term" value="C:basolateral plasma membrane"/>
    <property type="evidence" value="ECO:0007669"/>
    <property type="project" value="UniProtKB-ARBA"/>
</dbReference>
<evidence type="ECO:0000256" key="14">
    <source>
        <dbReference type="ARBA" id="ARBA00023180"/>
    </source>
</evidence>
<dbReference type="FunFam" id="1.20.120.350:FF:000001">
    <property type="entry name" value="Voltage-dependent L-type calcium channel subunit alpha"/>
    <property type="match status" value="1"/>
</dbReference>
<evidence type="ECO:0000313" key="25">
    <source>
        <dbReference type="Proteomes" id="UP000827092"/>
    </source>
</evidence>
<dbReference type="GO" id="GO:0098703">
    <property type="term" value="P:calcium ion import across plasma membrane"/>
    <property type="evidence" value="ECO:0007669"/>
    <property type="project" value="TreeGrafter"/>
</dbReference>
<dbReference type="GO" id="GO:0045202">
    <property type="term" value="C:synapse"/>
    <property type="evidence" value="ECO:0007669"/>
    <property type="project" value="GOC"/>
</dbReference>
<feature type="compositionally biased region" description="Basic and acidic residues" evidence="21">
    <location>
        <begin position="1438"/>
        <end position="1468"/>
    </location>
</feature>
<name>A0AAV6URY3_9ARAC</name>
<dbReference type="InterPro" id="IPR014873">
    <property type="entry name" value="VDCC_a1su_IQ"/>
</dbReference>
<sequence length="2714" mass="306605">MVFQILALEEHLPNDDRTPLAQQLELTETYFLAIFCVESSVKILALGFVLHKGSYLRNVWNIMDFIVVATGLITFVLPDDVELDLRTLRAIRVLRPLKLVSGIPSLQVVLKSIIKAMAPLLQIGLLVLFAIVIFAIIGLEFYSGELHKTCFLLPDKREIQKEGESETPCYEGLYAPYGARTCKENESVCMEGVPSWAGPNNGITSFDNIFFAMLTVFQCITMEGWTAMLYWTNDATGSAFNWIYFVPLIIIGSFFMLNLVLGVLSGEFAKERERVENRQEFLKLRRAQQLERELNGYVEWICRAEEVILNEERTTEEEKLHIMEVIERFSTIGFIIYISGTSTMSKRVIKRRVPKNIPPKQNPVPPELDFSSENFDPKKVLSSNSIYLPFPKAKTYNNIAEYYSHTFLKAEDRSKSIKEETRERNFAWYYSTLGYDPSYGNEYYTQLYREQVKIKRRKGKKPVSTNTIVSNNIRSSKIVKLKSKYKLYCQRKFKSWRKEIASKQSIVASTSGKNNVETTCEPSNVALTSEQSNVASKYEASNVASISEPSNVASTSKQSTVATTPESSNVATTSKPSNAASKCKQSTEATTSKQSSVASTPKQSSVATISVPSNIASTSEPSTVATASDLSNVATTSEPKNVASTSDLSNVATTSEPRNVASTSDLSNVATTSEPSNVASTSDVWTSTKCAKEFVHPSAVSVCSDLENPTSALGRFLANLVKSRNIKTTPLPPVDKVNPLKSLSGDRNAILKYSDDTDELSFLKCILFGKVDPPVVEGDPNLNVHSVEDDAFQSQYQISIEDSINYGDSDNQFAVDPNNVDESGNVAYSEVDTYFTDPLTVNTDSQPENQNISPQNMDSNNLLCIDYRIGNIAYSEINTNIIKMESTVSDPKNRNDGSISDHVSPLIESRNILNNESSNILNIEMNRVNRNDNSAYETESSGYMSDCSEAERITKRSKGSVSSKHWGLNLIQKTMKSKRAKVTKHVNAQSNINAASENISSRTISNVDLKQKFYISDSVDKAVVLVKTDPELLDTKISETKNLASPNGCVCDGGISKELSHECVCGFYKKAMNEVPRRKAAAKRKKLKGMRGKSEEDEEDAEDESSAPTAKLKQKGVSRSPYLKTSVKDTGKCKKFWRAEKRLRFTIRHVSKTQTFYWVVIVLVFLNTVCVAVEHYNQPKWLDDFLYYAEYVFLGLFISEMLLKVYALGARIYFESAFNRFDCVVICGSIFEVVWSSVRDGSFGLSVLRALRLLRIFKVTKYWSSLRNLVISLLSSMRSIISLLFLLFLFILIFALLGMQLFGGAFNFPEGTPPANFNTFPIALLTVFQILTGEDWNDVMYKGIESQGGIGKGGMLYSVYFIVLVLFGNYTLLNVFLAIAVDNLANAQELTAAEAEEAEEDKERAKEELDKELKDLQMASNPPEVNICPPSPMNNTEKGLEKGSTEKIEKDVEKGNKDNDGDKEEKKGPKPILPYSSMFILSTTNPIRLVAHYIVNLRYFDLFIMIIITLSSIALAAEDPVEENSPSNAILNYFDYAFTGFFAIEMFLKVVDQGVILHPGSYCRDLWNILDAIVVICALVAFAFVGSSTGQNLSTIKSLRVLRVLRPLKTIKRVPKLKAVFDCVVTSLKNVFNILIVYILFQFIFAVIAVQLFNGKFFYCTDQSKLLKDVCQGEYFKFSGSDKPPEVAKREWKPRDFHYDDVAAAMLTLFTVQTGEGWPSVLQHSMDSTYENEGPLPRFRVEMAIFYIVFFIVFPFFFVNIFVALIIITFQEQGEKELEEGDLDKNQKSCIDFAIHAKPLERYMPTQKTGVKYRIWLMVDSTPFEYFIMLLIVCNTLLLMMKHDGQNKVFENTLRYLNITFTSFFSVECVLKIVAFGVWYHNASNLYIDVLSYLNEVFTSMFLLECILKLVAYGCKNFFKDPWNTFDFITVVGSVIDVMVMELGSMLSTQISFFNVGFLRLFRAARLIKLLRQGYTIRILLWTFIQSFKALPYVCLLIAMLFFIYAIIGMQVFGNIKFEPDTEMNRHNNFHTFIQSLMLLFRCATGEAWQAIMLSCIKESPCDERSGKGQKDCGSNLAYAYFVSFIFFCSFLMLNLFVAVIMDNFDYLTRDSSILGAHHLDEFIRMWAEYDPTATGQIHYSEMYDLLRNMAPPLGFGNKCPYRLAYKKLIRMNMPLSNELKVNFTTTLFALIRENLSIKIRPIDEMDQADNELKETIRKIWPLQAKKAINKLLPPDDDLEGINFTVGKIYCALLILDNWRTSRFGKVNTGVRPNQEKSPTPPPDSPQPSILSRLMGSVYKSNTRQNHGSRSRHNTDEYYEDDRSQMARSPRGTVMQSNCGLEHDDEKPWNRFSFLRRGSSKKKHKNNHNLQAMELLAIDNTSRRPSQISLRGSPNRPSNGDHLRPNGFGHRRSRSRSPGRGRSPLRARSPTPIGRSPSPGRRGHDIGFSDAVSDVVDVFIHDTSRRARSKHRGNDYVVHPHDSPNRRGGRSPPDQWPNNKPAWQQPSNRWADRGDSPDYHQHPSCLERRSRTPSPKATPTLSEYHYRMDCSPMSPSSAHSVPPHRRNNHHRQRPGGRRLPPTPNHPSRLRFDGGRISPEQHAPPHRGGVVNFPRLNASPSRLPKLQMPPLWRDRTSTYLVPQCPPPLVRTEWDRLYGGLYPDLVEEPLSFEVAARIGGGGGARQLLPNGYKPGQSVMALRTGLRRSDSDEDDWC</sequence>
<evidence type="ECO:0000256" key="8">
    <source>
        <dbReference type="ARBA" id="ARBA00022737"/>
    </source>
</evidence>
<feature type="region of interest" description="Disordered" evidence="21">
    <location>
        <begin position="630"/>
        <end position="682"/>
    </location>
</feature>
<feature type="transmembrane region" description="Helical" evidence="22">
    <location>
        <begin position="1631"/>
        <end position="1653"/>
    </location>
</feature>
<feature type="transmembrane region" description="Helical" evidence="22">
    <location>
        <begin position="1529"/>
        <end position="1548"/>
    </location>
</feature>
<feature type="transmembrane region" description="Helical" evidence="22">
    <location>
        <begin position="1354"/>
        <end position="1381"/>
    </location>
</feature>
<feature type="compositionally biased region" description="Basic and acidic residues" evidence="21">
    <location>
        <begin position="2472"/>
        <end position="2485"/>
    </location>
</feature>
<feature type="glycosylation site" description="N-linked (GlcNAc...) asparagine" evidence="18">
    <location>
        <position position="185"/>
    </location>
</feature>
<dbReference type="SUPFAM" id="SSF81324">
    <property type="entry name" value="Voltage-gated potassium channels"/>
    <property type="match status" value="5"/>
</dbReference>
<feature type="transmembrane region" description="Helical" evidence="22">
    <location>
        <begin position="1925"/>
        <end position="1945"/>
    </location>
</feature>
<dbReference type="GO" id="GO:0007268">
    <property type="term" value="P:chemical synaptic transmission"/>
    <property type="evidence" value="ECO:0007669"/>
    <property type="project" value="TreeGrafter"/>
</dbReference>
<dbReference type="Pfam" id="PF08763">
    <property type="entry name" value="Ca_chan_IQ"/>
    <property type="match status" value="1"/>
</dbReference>
<dbReference type="PRINTS" id="PR00167">
    <property type="entry name" value="CACHANNEL"/>
</dbReference>
<feature type="region of interest" description="Disordered" evidence="21">
    <location>
        <begin position="1079"/>
        <end position="1117"/>
    </location>
</feature>
<dbReference type="GO" id="GO:0050906">
    <property type="term" value="P:detection of stimulus involved in sensory perception"/>
    <property type="evidence" value="ECO:0007669"/>
    <property type="project" value="UniProtKB-ARBA"/>
</dbReference>
<feature type="compositionally biased region" description="Acidic residues" evidence="21">
    <location>
        <begin position="1095"/>
        <end position="1105"/>
    </location>
</feature>
<proteinExistence type="inferred from homology"/>
<keyword evidence="5 19" id="KW-0107">Calcium channel</keyword>
<accession>A0AAV6URY3</accession>
<dbReference type="GO" id="GO:0009581">
    <property type="term" value="P:detection of external stimulus"/>
    <property type="evidence" value="ECO:0007669"/>
    <property type="project" value="UniProtKB-ARBA"/>
</dbReference>
<evidence type="ECO:0000256" key="13">
    <source>
        <dbReference type="ARBA" id="ARBA00023136"/>
    </source>
</evidence>
<evidence type="ECO:0000256" key="18">
    <source>
        <dbReference type="PIRSR" id="PIRSR602077-3"/>
    </source>
</evidence>
<feature type="region of interest" description="Disordered" evidence="21">
    <location>
        <begin position="2378"/>
        <end position="2448"/>
    </location>
</feature>
<evidence type="ECO:0000256" key="7">
    <source>
        <dbReference type="ARBA" id="ARBA00022723"/>
    </source>
</evidence>
<keyword evidence="11 22" id="KW-1133">Transmembrane helix</keyword>
<feature type="coiled-coil region" evidence="20">
    <location>
        <begin position="1381"/>
        <end position="1419"/>
    </location>
</feature>
<feature type="region of interest" description="Disordered" evidence="21">
    <location>
        <begin position="544"/>
        <end position="608"/>
    </location>
</feature>
<keyword evidence="13 22" id="KW-0472">Membrane</keyword>
<feature type="compositionally biased region" description="Basic residues" evidence="21">
    <location>
        <begin position="2562"/>
        <end position="2576"/>
    </location>
</feature>
<feature type="compositionally biased region" description="Polar residues" evidence="21">
    <location>
        <begin position="2379"/>
        <end position="2398"/>
    </location>
</feature>
<dbReference type="Gene3D" id="6.10.250.2500">
    <property type="match status" value="1"/>
</dbReference>
<dbReference type="GO" id="GO:0008331">
    <property type="term" value="F:high voltage-gated calcium channel activity"/>
    <property type="evidence" value="ECO:0007669"/>
    <property type="project" value="TreeGrafter"/>
</dbReference>
<dbReference type="Gene3D" id="1.10.287.70">
    <property type="match status" value="4"/>
</dbReference>
<dbReference type="Pfam" id="PF16905">
    <property type="entry name" value="GPHH"/>
    <property type="match status" value="1"/>
</dbReference>
<keyword evidence="6 22" id="KW-0812">Transmembrane</keyword>
<dbReference type="GO" id="GO:0005509">
    <property type="term" value="F:calcium ion binding"/>
    <property type="evidence" value="ECO:0007669"/>
    <property type="project" value="InterPro"/>
</dbReference>
<dbReference type="FunFam" id="1.10.287.70:FF:000023">
    <property type="entry name" value="Voltage-dependent R-type calcium channel subunit alpha"/>
    <property type="match status" value="1"/>
</dbReference>
<dbReference type="InterPro" id="IPR031649">
    <property type="entry name" value="GPHH_dom"/>
</dbReference>
<dbReference type="InterPro" id="IPR027359">
    <property type="entry name" value="Volt_channel_dom_sf"/>
</dbReference>
<feature type="transmembrane region" description="Helical" evidence="22">
    <location>
        <begin position="2078"/>
        <end position="2102"/>
    </location>
</feature>
<protein>
    <recommendedName>
        <fullName evidence="16">Voltage-dependent calcium channel type A subunit alpha-1</fullName>
    </recommendedName>
</protein>
<dbReference type="FunFam" id="1.20.120.350:FF:000011">
    <property type="entry name" value="Voltage-dependent N-type calcium channel subunit alpha"/>
    <property type="match status" value="1"/>
</dbReference>
<reference evidence="24 25" key="1">
    <citation type="journal article" date="2022" name="Nat. Ecol. Evol.">
        <title>A masculinizing supergene underlies an exaggerated male reproductive morph in a spider.</title>
        <authorList>
            <person name="Hendrickx F."/>
            <person name="De Corte Z."/>
            <person name="Sonet G."/>
            <person name="Van Belleghem S.M."/>
            <person name="Kostlbacher S."/>
            <person name="Vangestel C."/>
        </authorList>
    </citation>
    <scope>NUCLEOTIDE SEQUENCE [LARGE SCALE GENOMIC DNA]</scope>
    <source>
        <strain evidence="24">W744_W776</strain>
    </source>
</reference>
<feature type="transmembrane region" description="Helical" evidence="22">
    <location>
        <begin position="1853"/>
        <end position="1880"/>
    </location>
</feature>
<dbReference type="FunFam" id="1.10.238.10:FF:000063">
    <property type="entry name" value="Voltage-dependent N-type calcium channel subunit alpha"/>
    <property type="match status" value="1"/>
</dbReference>
<organism evidence="24 25">
    <name type="scientific">Oedothorax gibbosus</name>
    <dbReference type="NCBI Taxonomy" id="931172"/>
    <lineage>
        <taxon>Eukaryota</taxon>
        <taxon>Metazoa</taxon>
        <taxon>Ecdysozoa</taxon>
        <taxon>Arthropoda</taxon>
        <taxon>Chelicerata</taxon>
        <taxon>Arachnida</taxon>
        <taxon>Araneae</taxon>
        <taxon>Araneomorphae</taxon>
        <taxon>Entelegynae</taxon>
        <taxon>Araneoidea</taxon>
        <taxon>Linyphiidae</taxon>
        <taxon>Erigoninae</taxon>
        <taxon>Oedothorax</taxon>
    </lineage>
</organism>
<feature type="transmembrane region" description="Helical" evidence="22">
    <location>
        <begin position="1498"/>
        <end position="1517"/>
    </location>
</feature>
<keyword evidence="8" id="KW-0677">Repeat</keyword>
<evidence type="ECO:0000256" key="21">
    <source>
        <dbReference type="SAM" id="MobiDB-lite"/>
    </source>
</evidence>
<feature type="transmembrane region" description="Helical" evidence="22">
    <location>
        <begin position="1280"/>
        <end position="1303"/>
    </location>
</feature>
<keyword evidence="7 17" id="KW-0479">Metal-binding</keyword>
<feature type="transmembrane region" description="Helical" evidence="22">
    <location>
        <begin position="1569"/>
        <end position="1587"/>
    </location>
</feature>
<evidence type="ECO:0000256" key="4">
    <source>
        <dbReference type="ARBA" id="ARBA00022568"/>
    </source>
</evidence>
<feature type="compositionally biased region" description="Basic and acidic residues" evidence="21">
    <location>
        <begin position="2510"/>
        <end position="2530"/>
    </location>
</feature>
<feature type="compositionally biased region" description="Basic residues" evidence="21">
    <location>
        <begin position="1079"/>
        <end position="1091"/>
    </location>
</feature>
<comment type="similarity">
    <text evidence="19">Belongs to the calcium channel alpha-1 subunit (TC 1.A.1.11) family.</text>
</comment>
<feature type="transmembrane region" description="Helical" evidence="22">
    <location>
        <begin position="1824"/>
        <end position="1841"/>
    </location>
</feature>
<evidence type="ECO:0000256" key="3">
    <source>
        <dbReference type="ARBA" id="ARBA00022553"/>
    </source>
</evidence>
<keyword evidence="2" id="KW-0813">Transport</keyword>
<dbReference type="PANTHER" id="PTHR45628">
    <property type="entry name" value="VOLTAGE-DEPENDENT CALCIUM CHANNEL TYPE A SUBUNIT ALPHA-1"/>
    <property type="match status" value="1"/>
</dbReference>
<dbReference type="Gene3D" id="1.20.120.350">
    <property type="entry name" value="Voltage-gated potassium channels. Chain C"/>
    <property type="match status" value="5"/>
</dbReference>
<dbReference type="GO" id="GO:0019722">
    <property type="term" value="P:calcium-mediated signaling"/>
    <property type="evidence" value="ECO:0007669"/>
    <property type="project" value="UniProtKB-ARBA"/>
</dbReference>
<feature type="binding site" evidence="17">
    <location>
        <position position="223"/>
    </location>
    <ligand>
        <name>Ca(2+)</name>
        <dbReference type="ChEBI" id="CHEBI:29108"/>
    </ligand>
</feature>
<dbReference type="FunFam" id="1.10.287.70:FF:000007">
    <property type="entry name" value="Voltage-dependent L-type calcium channel subunit alpha"/>
    <property type="match status" value="1"/>
</dbReference>
<dbReference type="GO" id="GO:0042045">
    <property type="term" value="P:epithelial fluid transport"/>
    <property type="evidence" value="ECO:0007669"/>
    <property type="project" value="UniProtKB-ARBA"/>
</dbReference>
<evidence type="ECO:0000256" key="9">
    <source>
        <dbReference type="ARBA" id="ARBA00022837"/>
    </source>
</evidence>
<feature type="domain" description="EF-hand" evidence="23">
    <location>
        <begin position="2118"/>
        <end position="2153"/>
    </location>
</feature>
<dbReference type="InterPro" id="IPR050599">
    <property type="entry name" value="VDCC_alpha-1_subunit"/>
</dbReference>
<evidence type="ECO:0000256" key="20">
    <source>
        <dbReference type="SAM" id="Coils"/>
    </source>
</evidence>